<keyword evidence="1" id="KW-1133">Transmembrane helix</keyword>
<dbReference type="GO" id="GO:0016787">
    <property type="term" value="F:hydrolase activity"/>
    <property type="evidence" value="ECO:0007669"/>
    <property type="project" value="UniProtKB-KW"/>
</dbReference>
<dbReference type="KEGG" id="tjr:TherJR_1690"/>
<dbReference type="Gene3D" id="2.30.42.10">
    <property type="match status" value="1"/>
</dbReference>
<evidence type="ECO:0000259" key="2">
    <source>
        <dbReference type="PROSITE" id="PS51494"/>
    </source>
</evidence>
<dbReference type="eggNOG" id="COG0750">
    <property type="taxonomic scope" value="Bacteria"/>
</dbReference>
<dbReference type="SUPFAM" id="SSF50156">
    <property type="entry name" value="PDZ domain-like"/>
    <property type="match status" value="1"/>
</dbReference>
<reference evidence="3 4" key="1">
    <citation type="submission" date="2010-05" db="EMBL/GenBank/DDBJ databases">
        <title>Complete sequence of Thermincola sp. JR.</title>
        <authorList>
            <consortium name="US DOE Joint Genome Institute"/>
            <person name="Lucas S."/>
            <person name="Copeland A."/>
            <person name="Lapidus A."/>
            <person name="Cheng J.-F."/>
            <person name="Bruce D."/>
            <person name="Goodwin L."/>
            <person name="Pitluck S."/>
            <person name="Chertkov O."/>
            <person name="Detter J.C."/>
            <person name="Han C."/>
            <person name="Tapia R."/>
            <person name="Land M."/>
            <person name="Hauser L."/>
            <person name="Kyrpides N."/>
            <person name="Mikhailova N."/>
            <person name="Hazen T.C."/>
            <person name="Woyke T."/>
        </authorList>
    </citation>
    <scope>NUCLEOTIDE SEQUENCE [LARGE SCALE GENOMIC DNA]</scope>
    <source>
        <strain evidence="3 4">JR</strain>
    </source>
</reference>
<dbReference type="PROSITE" id="PS51257">
    <property type="entry name" value="PROKAR_LIPOPROTEIN"/>
    <property type="match status" value="1"/>
</dbReference>
<dbReference type="InterPro" id="IPR036034">
    <property type="entry name" value="PDZ_sf"/>
</dbReference>
<feature type="domain" description="Peptidase S55" evidence="2">
    <location>
        <begin position="200"/>
        <end position="438"/>
    </location>
</feature>
<dbReference type="Pfam" id="PF05580">
    <property type="entry name" value="Peptidase_S55"/>
    <property type="match status" value="1"/>
</dbReference>
<feature type="transmembrane region" description="Helical" evidence="1">
    <location>
        <begin position="12"/>
        <end position="31"/>
    </location>
</feature>
<dbReference type="HOGENOM" id="CLU_035713_1_0_9"/>
<dbReference type="InterPro" id="IPR008763">
    <property type="entry name" value="Peptidase_S55"/>
</dbReference>
<dbReference type="InterPro" id="IPR041489">
    <property type="entry name" value="PDZ_6"/>
</dbReference>
<name>D5X7G9_THEPJ</name>
<dbReference type="InterPro" id="IPR014219">
    <property type="entry name" value="SpoIVB"/>
</dbReference>
<organism evidence="3 4">
    <name type="scientific">Thermincola potens (strain JR)</name>
    <dbReference type="NCBI Taxonomy" id="635013"/>
    <lineage>
        <taxon>Bacteria</taxon>
        <taxon>Bacillati</taxon>
        <taxon>Bacillota</taxon>
        <taxon>Clostridia</taxon>
        <taxon>Eubacteriales</taxon>
        <taxon>Thermincolaceae</taxon>
        <taxon>Thermincola</taxon>
    </lineage>
</organism>
<keyword evidence="3" id="KW-0378">Hydrolase</keyword>
<keyword evidence="1" id="KW-0812">Transmembrane</keyword>
<sequence>MDVKGYRKLTGIVLACLIVIFSCTPQMRYFYSLPTYQKITVGDYLDLSFEKAQISKTIQNTLKLNIDGEKQNILRVDKSKINALVAAKPGVANLQLKLFGFIPLKTMQVEVVPSVKLVPGGHSVGVMLHSEGVLVVGQSIVEDAEGNKSNPAKEAGIEVGDIILKINDKTVVNDEQVARLVNDYGKTKKPLKVLIKHNKRIEVKYVKPVLCKETSRYRIGLYIRDTAAGVGTITFYDPKTGRYGALGHIITDVDTKKPIDIANGKVVRAGIQGIQPGRCGQPGEKIGMFIEDKDFEGNIKKNCRFGIFGILKKPLQNPIYPELPVAYSDQINTGPAEILTVLDGEKINKYKIEIEKILPEQRSSGKGMVIHITDPRLLRRTGGIIQGMSGSPIIQNGRIIGAVTHVFINDPAKGYGCLIEWMLDECNSFNPKIGWRAKSSPPLCFFSTCLL</sequence>
<keyword evidence="4" id="KW-1185">Reference proteome</keyword>
<dbReference type="InterPro" id="IPR009003">
    <property type="entry name" value="Peptidase_S1_PA"/>
</dbReference>
<dbReference type="NCBIfam" id="TIGR02860">
    <property type="entry name" value="spore_IV_B"/>
    <property type="match status" value="1"/>
</dbReference>
<protein>
    <submittedName>
        <fullName evidence="3">Stage IV sporulation protein B</fullName>
        <ecNumber evidence="3">3.4.21.116</ecNumber>
    </submittedName>
</protein>
<dbReference type="AlphaFoldDB" id="D5X7G9"/>
<dbReference type="MEROPS" id="S55.001"/>
<evidence type="ECO:0000313" key="4">
    <source>
        <dbReference type="Proteomes" id="UP000002377"/>
    </source>
</evidence>
<dbReference type="OrthoDB" id="9765242at2"/>
<dbReference type="SMART" id="SM00228">
    <property type="entry name" value="PDZ"/>
    <property type="match status" value="1"/>
</dbReference>
<proteinExistence type="predicted"/>
<dbReference type="RefSeq" id="WP_013120553.1">
    <property type="nucleotide sequence ID" value="NC_014152.1"/>
</dbReference>
<dbReference type="Proteomes" id="UP000002377">
    <property type="component" value="Chromosome"/>
</dbReference>
<accession>D5X7G9</accession>
<keyword evidence="1" id="KW-0472">Membrane</keyword>
<dbReference type="EMBL" id="CP002028">
    <property type="protein sequence ID" value="ADG82539.1"/>
    <property type="molecule type" value="Genomic_DNA"/>
</dbReference>
<evidence type="ECO:0000313" key="3">
    <source>
        <dbReference type="EMBL" id="ADG82539.1"/>
    </source>
</evidence>
<dbReference type="EC" id="3.4.21.116" evidence="3"/>
<dbReference type="SUPFAM" id="SSF50494">
    <property type="entry name" value="Trypsin-like serine proteases"/>
    <property type="match status" value="1"/>
</dbReference>
<gene>
    <name evidence="3" type="ordered locus">TherJR_1690</name>
</gene>
<dbReference type="STRING" id="635013.TherJR_1690"/>
<dbReference type="InterPro" id="IPR001478">
    <property type="entry name" value="PDZ"/>
</dbReference>
<dbReference type="Pfam" id="PF17820">
    <property type="entry name" value="PDZ_6"/>
    <property type="match status" value="1"/>
</dbReference>
<dbReference type="PROSITE" id="PS51494">
    <property type="entry name" value="SPOIVB"/>
    <property type="match status" value="1"/>
</dbReference>
<evidence type="ECO:0000256" key="1">
    <source>
        <dbReference type="SAM" id="Phobius"/>
    </source>
</evidence>